<keyword evidence="4 9" id="KW-0808">Transferase</keyword>
<dbReference type="GO" id="GO:0016114">
    <property type="term" value="P:terpenoid biosynthetic process"/>
    <property type="evidence" value="ECO:0007669"/>
    <property type="project" value="InterPro"/>
</dbReference>
<comment type="similarity">
    <text evidence="1 9">Belongs to the GHMP kinase family. IspE subfamily.</text>
</comment>
<dbReference type="HOGENOM" id="CLU_053057_1_1_11"/>
<evidence type="ECO:0000256" key="1">
    <source>
        <dbReference type="ARBA" id="ARBA00009684"/>
    </source>
</evidence>
<dbReference type="InterPro" id="IPR020568">
    <property type="entry name" value="Ribosomal_Su5_D2-typ_SF"/>
</dbReference>
<dbReference type="InterPro" id="IPR004424">
    <property type="entry name" value="IspE"/>
</dbReference>
<evidence type="ECO:0000256" key="3">
    <source>
        <dbReference type="ARBA" id="ARBA00017473"/>
    </source>
</evidence>
<proteinExistence type="inferred from homology"/>
<accession>A0A097IEM6</accession>
<dbReference type="AlphaFoldDB" id="A0A097IEM6"/>
<dbReference type="KEGG" id="cdo:CDOO_04460"/>
<evidence type="ECO:0000259" key="11">
    <source>
        <dbReference type="Pfam" id="PF08544"/>
    </source>
</evidence>
<dbReference type="EMBL" id="CP006764">
    <property type="protein sequence ID" value="AIT60583.1"/>
    <property type="molecule type" value="Genomic_DNA"/>
</dbReference>
<comment type="function">
    <text evidence="9">Catalyzes the phosphorylation of the position 2 hydroxy group of 4-diphosphocytidyl-2C-methyl-D-erythritol.</text>
</comment>
<dbReference type="InterPro" id="IPR013750">
    <property type="entry name" value="GHMP_kinase_C_dom"/>
</dbReference>
<evidence type="ECO:0000256" key="7">
    <source>
        <dbReference type="ARBA" id="ARBA00022840"/>
    </source>
</evidence>
<dbReference type="PIRSF" id="PIRSF010376">
    <property type="entry name" value="IspE"/>
    <property type="match status" value="1"/>
</dbReference>
<evidence type="ECO:0000313" key="13">
    <source>
        <dbReference type="Proteomes" id="UP000029914"/>
    </source>
</evidence>
<dbReference type="GO" id="GO:0019288">
    <property type="term" value="P:isopentenyl diphosphate biosynthetic process, methylerythritol 4-phosphate pathway"/>
    <property type="evidence" value="ECO:0007669"/>
    <property type="project" value="UniProtKB-UniRule"/>
</dbReference>
<dbReference type="Gene3D" id="3.30.70.890">
    <property type="entry name" value="GHMP kinase, C-terminal domain"/>
    <property type="match status" value="1"/>
</dbReference>
<evidence type="ECO:0000256" key="9">
    <source>
        <dbReference type="HAMAP-Rule" id="MF_00061"/>
    </source>
</evidence>
<comment type="catalytic activity">
    <reaction evidence="9">
        <text>4-CDP-2-C-methyl-D-erythritol + ATP = 4-CDP-2-C-methyl-D-erythritol 2-phosphate + ADP + H(+)</text>
        <dbReference type="Rhea" id="RHEA:18437"/>
        <dbReference type="ChEBI" id="CHEBI:15378"/>
        <dbReference type="ChEBI" id="CHEBI:30616"/>
        <dbReference type="ChEBI" id="CHEBI:57823"/>
        <dbReference type="ChEBI" id="CHEBI:57919"/>
        <dbReference type="ChEBI" id="CHEBI:456216"/>
        <dbReference type="EC" id="2.7.1.148"/>
    </reaction>
</comment>
<evidence type="ECO:0000259" key="10">
    <source>
        <dbReference type="Pfam" id="PF00288"/>
    </source>
</evidence>
<dbReference type="PANTHER" id="PTHR43527">
    <property type="entry name" value="4-DIPHOSPHOCYTIDYL-2-C-METHYL-D-ERYTHRITOL KINASE, CHLOROPLASTIC"/>
    <property type="match status" value="1"/>
</dbReference>
<dbReference type="InterPro" id="IPR036554">
    <property type="entry name" value="GHMP_kinase_C_sf"/>
</dbReference>
<feature type="domain" description="GHMP kinase C-terminal" evidence="11">
    <location>
        <begin position="224"/>
        <end position="297"/>
    </location>
</feature>
<keyword evidence="5 9" id="KW-0547">Nucleotide-binding</keyword>
<organism evidence="12 13">
    <name type="scientific">Corynebacterium doosanense CAU 212 = DSM 45436</name>
    <dbReference type="NCBI Taxonomy" id="558173"/>
    <lineage>
        <taxon>Bacteria</taxon>
        <taxon>Bacillati</taxon>
        <taxon>Actinomycetota</taxon>
        <taxon>Actinomycetes</taxon>
        <taxon>Mycobacteriales</taxon>
        <taxon>Corynebacteriaceae</taxon>
        <taxon>Corynebacterium</taxon>
    </lineage>
</organism>
<evidence type="ECO:0000256" key="6">
    <source>
        <dbReference type="ARBA" id="ARBA00022777"/>
    </source>
</evidence>
<sequence>MVTATAHGKINIHLGVGPKREDGYHELATVFQSISASDTLSLVRGEGTVSEGSPVVGMEVSQSVPGEVPTDSSNLAWRAVDAVVEHYRGEHGSITLPQVTISLFKGIPVAGGMAGGSADAAAALVATDHWLAGEYGLDPLGKRGLHDLAAGLGADVPFVLMGGTALGRGRGDELIPMMSRGTYHWAVITSNEGLSTPSVFAKLDELREQRDDLEPHMWTERVSEALSSGNYGLLTACLRNDLQPAALSLRPELRTVLQVGFSQAGNSGIVSGSGPTCVFLCPDEEWARMIAAAVPAEVPGTSGMVVSGPAGGAAVVD</sequence>
<dbReference type="SUPFAM" id="SSF55060">
    <property type="entry name" value="GHMP Kinase, C-terminal domain"/>
    <property type="match status" value="1"/>
</dbReference>
<dbReference type="InterPro" id="IPR006204">
    <property type="entry name" value="GHMP_kinase_N_dom"/>
</dbReference>
<dbReference type="Gene3D" id="3.30.230.10">
    <property type="match status" value="1"/>
</dbReference>
<evidence type="ECO:0000256" key="8">
    <source>
        <dbReference type="ARBA" id="ARBA00032554"/>
    </source>
</evidence>
<feature type="active site" evidence="9">
    <location>
        <position position="155"/>
    </location>
</feature>
<keyword evidence="13" id="KW-1185">Reference proteome</keyword>
<dbReference type="NCBIfam" id="NF002870">
    <property type="entry name" value="PRK03188.1"/>
    <property type="match status" value="1"/>
</dbReference>
<dbReference type="STRING" id="558173.CDOO_04460"/>
<feature type="binding site" evidence="9">
    <location>
        <begin position="108"/>
        <end position="118"/>
    </location>
    <ligand>
        <name>ATP</name>
        <dbReference type="ChEBI" id="CHEBI:30616"/>
    </ligand>
</feature>
<name>A0A097IEM6_9CORY</name>
<evidence type="ECO:0000313" key="12">
    <source>
        <dbReference type="EMBL" id="AIT60583.1"/>
    </source>
</evidence>
<dbReference type="UniPathway" id="UPA00056">
    <property type="reaction ID" value="UER00094"/>
</dbReference>
<dbReference type="SUPFAM" id="SSF54211">
    <property type="entry name" value="Ribosomal protein S5 domain 2-like"/>
    <property type="match status" value="1"/>
</dbReference>
<dbReference type="EC" id="2.7.1.148" evidence="2 9"/>
<dbReference type="Pfam" id="PF08544">
    <property type="entry name" value="GHMP_kinases_C"/>
    <property type="match status" value="1"/>
</dbReference>
<dbReference type="GO" id="GO:0005524">
    <property type="term" value="F:ATP binding"/>
    <property type="evidence" value="ECO:0007669"/>
    <property type="project" value="UniProtKB-UniRule"/>
</dbReference>
<evidence type="ECO:0000256" key="4">
    <source>
        <dbReference type="ARBA" id="ARBA00022679"/>
    </source>
</evidence>
<dbReference type="HAMAP" id="MF_00061">
    <property type="entry name" value="IspE"/>
    <property type="match status" value="1"/>
</dbReference>
<gene>
    <name evidence="9" type="primary">ispE</name>
    <name evidence="12" type="ORF">CDOO_04460</name>
</gene>
<dbReference type="eggNOG" id="COG1947">
    <property type="taxonomic scope" value="Bacteria"/>
</dbReference>
<dbReference type="PANTHER" id="PTHR43527:SF2">
    <property type="entry name" value="4-DIPHOSPHOCYTIDYL-2-C-METHYL-D-ERYTHRITOL KINASE, CHLOROPLASTIC"/>
    <property type="match status" value="1"/>
</dbReference>
<keyword evidence="6 9" id="KW-0418">Kinase</keyword>
<feature type="domain" description="GHMP kinase N-terminal" evidence="10">
    <location>
        <begin position="74"/>
        <end position="163"/>
    </location>
</feature>
<feature type="active site" evidence="9">
    <location>
        <position position="9"/>
    </location>
</feature>
<comment type="pathway">
    <text evidence="9">Isoprenoid biosynthesis; isopentenyl diphosphate biosynthesis via DXP pathway; isopentenyl diphosphate from 1-deoxy-D-xylulose 5-phosphate: step 3/6.</text>
</comment>
<protein>
    <recommendedName>
        <fullName evidence="3 9">4-diphosphocytidyl-2-C-methyl-D-erythritol kinase</fullName>
        <shortName evidence="9">CMK</shortName>
        <ecNumber evidence="2 9">2.7.1.148</ecNumber>
    </recommendedName>
    <alternativeName>
        <fullName evidence="8 9">4-(cytidine-5'-diphospho)-2-C-methyl-D-erythritol kinase</fullName>
    </alternativeName>
</protein>
<evidence type="ECO:0000256" key="2">
    <source>
        <dbReference type="ARBA" id="ARBA00012052"/>
    </source>
</evidence>
<evidence type="ECO:0000256" key="5">
    <source>
        <dbReference type="ARBA" id="ARBA00022741"/>
    </source>
</evidence>
<dbReference type="Pfam" id="PF00288">
    <property type="entry name" value="GHMP_kinases_N"/>
    <property type="match status" value="1"/>
</dbReference>
<dbReference type="Proteomes" id="UP000029914">
    <property type="component" value="Chromosome"/>
</dbReference>
<keyword evidence="9" id="KW-0414">Isoprene biosynthesis</keyword>
<keyword evidence="7 9" id="KW-0067">ATP-binding</keyword>
<reference evidence="12 13" key="1">
    <citation type="submission" date="2013-09" db="EMBL/GenBank/DDBJ databases">
        <title>Complete genome sequence of Corynebacterium doosanense CAU 212(T) (=DSM 45436(T)), isolated from activated sludge.</title>
        <authorList>
            <person name="Schaffert L."/>
            <person name="Albersmeier A."/>
            <person name="Kalinowski J."/>
            <person name="Ruckert C."/>
        </authorList>
    </citation>
    <scope>NUCLEOTIDE SEQUENCE [LARGE SCALE GENOMIC DNA]</scope>
    <source>
        <strain evidence="12 13">CAU 212</strain>
    </source>
</reference>
<dbReference type="InterPro" id="IPR014721">
    <property type="entry name" value="Ribsml_uS5_D2-typ_fold_subgr"/>
</dbReference>
<dbReference type="GO" id="GO:0050515">
    <property type="term" value="F:4-(cytidine 5'-diphospho)-2-C-methyl-D-erythritol kinase activity"/>
    <property type="evidence" value="ECO:0007669"/>
    <property type="project" value="UniProtKB-UniRule"/>
</dbReference>